<keyword evidence="2" id="KW-1185">Reference proteome</keyword>
<evidence type="ECO:0000313" key="1">
    <source>
        <dbReference type="EMBL" id="KAK4009898.1"/>
    </source>
</evidence>
<proteinExistence type="predicted"/>
<organism evidence="1 2">
    <name type="scientific">Daphnia magna</name>
    <dbReference type="NCBI Taxonomy" id="35525"/>
    <lineage>
        <taxon>Eukaryota</taxon>
        <taxon>Metazoa</taxon>
        <taxon>Ecdysozoa</taxon>
        <taxon>Arthropoda</taxon>
        <taxon>Crustacea</taxon>
        <taxon>Branchiopoda</taxon>
        <taxon>Diplostraca</taxon>
        <taxon>Cladocera</taxon>
        <taxon>Anomopoda</taxon>
        <taxon>Daphniidae</taxon>
        <taxon>Daphnia</taxon>
    </lineage>
</organism>
<evidence type="ECO:0000313" key="2">
    <source>
        <dbReference type="Proteomes" id="UP001234178"/>
    </source>
</evidence>
<reference evidence="1 2" key="1">
    <citation type="journal article" date="2023" name="Nucleic Acids Res.">
        <title>The hologenome of Daphnia magna reveals possible DNA methylation and microbiome-mediated evolution of the host genome.</title>
        <authorList>
            <person name="Chaturvedi A."/>
            <person name="Li X."/>
            <person name="Dhandapani V."/>
            <person name="Marshall H."/>
            <person name="Kissane S."/>
            <person name="Cuenca-Cambronero M."/>
            <person name="Asole G."/>
            <person name="Calvet F."/>
            <person name="Ruiz-Romero M."/>
            <person name="Marangio P."/>
            <person name="Guigo R."/>
            <person name="Rago D."/>
            <person name="Mirbahai L."/>
            <person name="Eastwood N."/>
            <person name="Colbourne J.K."/>
            <person name="Zhou J."/>
            <person name="Mallon E."/>
            <person name="Orsini L."/>
        </authorList>
    </citation>
    <scope>NUCLEOTIDE SEQUENCE [LARGE SCALE GENOMIC DNA]</scope>
    <source>
        <strain evidence="1">LRV0_1</strain>
    </source>
</reference>
<name>A0ABQ9ZAG3_9CRUS</name>
<comment type="caution">
    <text evidence="1">The sequence shown here is derived from an EMBL/GenBank/DDBJ whole genome shotgun (WGS) entry which is preliminary data.</text>
</comment>
<protein>
    <submittedName>
        <fullName evidence="1">Uncharacterized protein</fullName>
    </submittedName>
</protein>
<sequence length="80" mass="9486">MLKGEKRRERSSYAIKVPCAYEFQSRRTTRAQFSNNKSTKVPRCWYRKGEATEPCHQIRKFTYSSVASLCQQTTIRYVKN</sequence>
<dbReference type="EMBL" id="JAOYFB010000003">
    <property type="protein sequence ID" value="KAK4009898.1"/>
    <property type="molecule type" value="Genomic_DNA"/>
</dbReference>
<dbReference type="Proteomes" id="UP001234178">
    <property type="component" value="Unassembled WGS sequence"/>
</dbReference>
<accession>A0ABQ9ZAG3</accession>
<gene>
    <name evidence="1" type="ORF">OUZ56_019041</name>
</gene>